<keyword evidence="3" id="KW-1185">Reference proteome</keyword>
<dbReference type="KEGG" id="pson:JI735_34370"/>
<evidence type="ECO:0000313" key="2">
    <source>
        <dbReference type="EMBL" id="QQZ64524.1"/>
    </source>
</evidence>
<dbReference type="RefSeq" id="WP_202677752.1">
    <property type="nucleotide sequence ID" value="NZ_CP068596.1"/>
</dbReference>
<dbReference type="Proteomes" id="UP000595841">
    <property type="component" value="Plasmid unnamed1"/>
</dbReference>
<evidence type="ECO:0000313" key="3">
    <source>
        <dbReference type="Proteomes" id="UP000595841"/>
    </source>
</evidence>
<accession>A0A974SGD9</accession>
<gene>
    <name evidence="2" type="ORF">JI735_34370</name>
</gene>
<dbReference type="EMBL" id="CP068596">
    <property type="protein sequence ID" value="QQZ64524.1"/>
    <property type="molecule type" value="Genomic_DNA"/>
</dbReference>
<organism evidence="2 3">
    <name type="scientific">Paenibacillus sonchi</name>
    <dbReference type="NCBI Taxonomy" id="373687"/>
    <lineage>
        <taxon>Bacteria</taxon>
        <taxon>Bacillati</taxon>
        <taxon>Bacillota</taxon>
        <taxon>Bacilli</taxon>
        <taxon>Bacillales</taxon>
        <taxon>Paenibacillaceae</taxon>
        <taxon>Paenibacillus</taxon>
        <taxon>Paenibacillus sonchi group</taxon>
    </lineage>
</organism>
<dbReference type="InterPro" id="IPR007404">
    <property type="entry name" value="YdjM-like"/>
</dbReference>
<geneLocation type="plasmid" evidence="2 3">
    <name>unnamed1</name>
</geneLocation>
<keyword evidence="1" id="KW-0812">Transmembrane</keyword>
<reference evidence="2 3" key="1">
    <citation type="submission" date="2021-01" db="EMBL/GenBank/DDBJ databases">
        <title>Whole genome sequence of Paenibacillus sonchi LMG 24727 for comparative genomics.</title>
        <authorList>
            <person name="Lee G."/>
            <person name="Kim M.-J."/>
            <person name="Lim K."/>
            <person name="Shin J.-H."/>
        </authorList>
    </citation>
    <scope>NUCLEOTIDE SEQUENCE [LARGE SCALE GENOMIC DNA]</scope>
    <source>
        <strain evidence="2 3">LMG 24727</strain>
        <plasmid evidence="2 3">unnamed1</plasmid>
    </source>
</reference>
<dbReference type="GO" id="GO:0016787">
    <property type="term" value="F:hydrolase activity"/>
    <property type="evidence" value="ECO:0007669"/>
    <property type="project" value="UniProtKB-KW"/>
</dbReference>
<keyword evidence="2" id="KW-0614">Plasmid</keyword>
<proteinExistence type="predicted"/>
<feature type="transmembrane region" description="Helical" evidence="1">
    <location>
        <begin position="105"/>
        <end position="138"/>
    </location>
</feature>
<keyword evidence="2" id="KW-0378">Hydrolase</keyword>
<dbReference type="AlphaFoldDB" id="A0A974SGD9"/>
<dbReference type="Pfam" id="PF04307">
    <property type="entry name" value="YdjM"/>
    <property type="match status" value="1"/>
</dbReference>
<keyword evidence="1" id="KW-1133">Transmembrane helix</keyword>
<feature type="transmembrane region" description="Helical" evidence="1">
    <location>
        <begin position="167"/>
        <end position="190"/>
    </location>
</feature>
<evidence type="ECO:0000256" key="1">
    <source>
        <dbReference type="SAM" id="Phobius"/>
    </source>
</evidence>
<feature type="transmembrane region" description="Helical" evidence="1">
    <location>
        <begin position="145"/>
        <end position="161"/>
    </location>
</feature>
<keyword evidence="1" id="KW-0472">Membrane</keyword>
<feature type="transmembrane region" description="Helical" evidence="1">
    <location>
        <begin position="210"/>
        <end position="231"/>
    </location>
</feature>
<protein>
    <submittedName>
        <fullName evidence="2">Metal-dependent hydrolase</fullName>
    </submittedName>
</protein>
<name>A0A974SGD9_9BACL</name>
<sequence length="243" mass="26571">MMGKAHLAISTGVTLSVLGLADAHITLPVIAVAAVSSLLPDIDEPNSLIVSKTIPTGLVRLIKLLVLGFAAFSFFFGSAMAPWNVVISLLALLISFVPTRTFRNVIMVLLGVTLILFGHVFIPWGYIIGCLLIVCALVPHRGLTHTFYGVLGWTALLYFSTHSYDQILWIAGGLSYLLHLLADAITNHGIRPLPPFKFRLKLRLMSTGQFSGTIVENVCIGLTLVLLWFVFFRNIDINSIRIG</sequence>